<dbReference type="AlphaFoldDB" id="A0A381Y6R1"/>
<dbReference type="GO" id="GO:0009063">
    <property type="term" value="P:amino acid catabolic process"/>
    <property type="evidence" value="ECO:0007669"/>
    <property type="project" value="InterPro"/>
</dbReference>
<evidence type="ECO:0000259" key="4">
    <source>
        <dbReference type="SMART" id="SM00922"/>
    </source>
</evidence>
<protein>
    <recommendedName>
        <fullName evidence="4">Mandelate racemase/muconate lactonizing enzyme C-terminal domain-containing protein</fullName>
    </recommendedName>
</protein>
<keyword evidence="3" id="KW-0460">Magnesium</keyword>
<evidence type="ECO:0000256" key="3">
    <source>
        <dbReference type="ARBA" id="ARBA00022842"/>
    </source>
</evidence>
<name>A0A381Y6R1_9ZZZZ</name>
<dbReference type="Pfam" id="PF13378">
    <property type="entry name" value="MR_MLE_C"/>
    <property type="match status" value="1"/>
</dbReference>
<evidence type="ECO:0000313" key="5">
    <source>
        <dbReference type="EMBL" id="SVA72312.1"/>
    </source>
</evidence>
<dbReference type="InterPro" id="IPR013342">
    <property type="entry name" value="Mandelate_racemase_C"/>
</dbReference>
<dbReference type="SFLD" id="SFLDG00179">
    <property type="entry name" value="mandelate_racemase"/>
    <property type="match status" value="1"/>
</dbReference>
<dbReference type="Gene3D" id="3.20.20.120">
    <property type="entry name" value="Enolase-like C-terminal domain"/>
    <property type="match status" value="1"/>
</dbReference>
<dbReference type="PANTHER" id="PTHR13794:SF58">
    <property type="entry name" value="MITOCHONDRIAL ENOLASE SUPERFAMILY MEMBER 1"/>
    <property type="match status" value="1"/>
</dbReference>
<feature type="domain" description="Mandelate racemase/muconate lactonizing enzyme C-terminal" evidence="4">
    <location>
        <begin position="145"/>
        <end position="243"/>
    </location>
</feature>
<reference evidence="5" key="1">
    <citation type="submission" date="2018-05" db="EMBL/GenBank/DDBJ databases">
        <authorList>
            <person name="Lanie J.A."/>
            <person name="Ng W.-L."/>
            <person name="Kazmierczak K.M."/>
            <person name="Andrzejewski T.M."/>
            <person name="Davidsen T.M."/>
            <person name="Wayne K.J."/>
            <person name="Tettelin H."/>
            <person name="Glass J.I."/>
            <person name="Rusch D."/>
            <person name="Podicherti R."/>
            <person name="Tsui H.-C.T."/>
            <person name="Winkler M.E."/>
        </authorList>
    </citation>
    <scope>NUCLEOTIDE SEQUENCE</scope>
</reference>
<dbReference type="InterPro" id="IPR036849">
    <property type="entry name" value="Enolase-like_C_sf"/>
</dbReference>
<sequence>MKIQRYETGIVSLPREEGPLSGGMGSRAEFITIKIITDEGMEGIGYSGFASSIMVKALKETVDALLEQIVGEDPRRVEHINTYLRNLAGGGAPAGLVTRGVSGIDVALWDIKGKAASEPVHRLLGGFKDTVPTYASGYLWRTFDLGRLESTSKELVSQGFKAMKFRMGAEDSAQKEIARMETMRNSVGPDITVMLDINQGWDVNTAISIGRELAEYNLFWLEDPINHQDFEGLSRIADALDTPIAAGEYHYGIEPFRTQLERRSIDIVMVDLLRAGGITQWMKAAHLAEAYNLPVVTHLATEVLMHCLAACPNGLYVEHMPWTFAMFNEEPEIAGGEIILPQSPGLGLSFNEDNLQKYAVS</sequence>
<dbReference type="SUPFAM" id="SSF51604">
    <property type="entry name" value="Enolase C-terminal domain-like"/>
    <property type="match status" value="1"/>
</dbReference>
<accession>A0A381Y6R1</accession>
<dbReference type="GO" id="GO:0016052">
    <property type="term" value="P:carbohydrate catabolic process"/>
    <property type="evidence" value="ECO:0007669"/>
    <property type="project" value="TreeGrafter"/>
</dbReference>
<dbReference type="EMBL" id="UINC01017442">
    <property type="protein sequence ID" value="SVA72312.1"/>
    <property type="molecule type" value="Genomic_DNA"/>
</dbReference>
<dbReference type="SMART" id="SM00922">
    <property type="entry name" value="MR_MLE"/>
    <property type="match status" value="1"/>
</dbReference>
<dbReference type="PROSITE" id="PS00909">
    <property type="entry name" value="MR_MLE_2"/>
    <property type="match status" value="1"/>
</dbReference>
<organism evidence="5">
    <name type="scientific">marine metagenome</name>
    <dbReference type="NCBI Taxonomy" id="408172"/>
    <lineage>
        <taxon>unclassified sequences</taxon>
        <taxon>metagenomes</taxon>
        <taxon>ecological metagenomes</taxon>
    </lineage>
</organism>
<proteinExistence type="predicted"/>
<dbReference type="SUPFAM" id="SSF54826">
    <property type="entry name" value="Enolase N-terminal domain-like"/>
    <property type="match status" value="1"/>
</dbReference>
<dbReference type="Pfam" id="PF02746">
    <property type="entry name" value="MR_MLE_N"/>
    <property type="match status" value="1"/>
</dbReference>
<dbReference type="InterPro" id="IPR013341">
    <property type="entry name" value="Mandelate_racemase_N_dom"/>
</dbReference>
<dbReference type="SFLD" id="SFLDS00001">
    <property type="entry name" value="Enolase"/>
    <property type="match status" value="1"/>
</dbReference>
<dbReference type="CDD" id="cd03316">
    <property type="entry name" value="MR_like"/>
    <property type="match status" value="1"/>
</dbReference>
<keyword evidence="2" id="KW-0479">Metal-binding</keyword>
<dbReference type="PANTHER" id="PTHR13794">
    <property type="entry name" value="ENOLASE SUPERFAMILY, MANDELATE RACEMASE"/>
    <property type="match status" value="1"/>
</dbReference>
<gene>
    <name evidence="5" type="ORF">METZ01_LOCUS125166</name>
</gene>
<comment type="cofactor">
    <cofactor evidence="1">
        <name>Mg(2+)</name>
        <dbReference type="ChEBI" id="CHEBI:18420"/>
    </cofactor>
</comment>
<dbReference type="GO" id="GO:0016836">
    <property type="term" value="F:hydro-lyase activity"/>
    <property type="evidence" value="ECO:0007669"/>
    <property type="project" value="TreeGrafter"/>
</dbReference>
<dbReference type="InterPro" id="IPR046945">
    <property type="entry name" value="RHMD-like"/>
</dbReference>
<dbReference type="GO" id="GO:0000287">
    <property type="term" value="F:magnesium ion binding"/>
    <property type="evidence" value="ECO:0007669"/>
    <property type="project" value="TreeGrafter"/>
</dbReference>
<dbReference type="InterPro" id="IPR018110">
    <property type="entry name" value="Mandel_Rmase/mucon_lact_enz_CS"/>
</dbReference>
<evidence type="ECO:0000256" key="2">
    <source>
        <dbReference type="ARBA" id="ARBA00022723"/>
    </source>
</evidence>
<dbReference type="InterPro" id="IPR029017">
    <property type="entry name" value="Enolase-like_N"/>
</dbReference>
<dbReference type="InterPro" id="IPR029065">
    <property type="entry name" value="Enolase_C-like"/>
</dbReference>
<evidence type="ECO:0000256" key="1">
    <source>
        <dbReference type="ARBA" id="ARBA00001946"/>
    </source>
</evidence>
<dbReference type="Gene3D" id="3.30.390.10">
    <property type="entry name" value="Enolase-like, N-terminal domain"/>
    <property type="match status" value="1"/>
</dbReference>